<dbReference type="PANTHER" id="PTHR35297">
    <property type="entry name" value="PROTEIN, PUTATIVE-RELATED"/>
    <property type="match status" value="1"/>
</dbReference>
<reference evidence="4" key="1">
    <citation type="submission" date="2025-08" db="UniProtKB">
        <authorList>
            <consortium name="RefSeq"/>
        </authorList>
    </citation>
    <scope>IDENTIFICATION</scope>
</reference>
<dbReference type="PANTHER" id="PTHR35297:SF2">
    <property type="entry name" value="PROTEIN, PUTATIVE-RELATED"/>
    <property type="match status" value="1"/>
</dbReference>
<dbReference type="RefSeq" id="XP_010245205.1">
    <property type="nucleotide sequence ID" value="XM_010246903.2"/>
</dbReference>
<gene>
    <name evidence="4" type="primary">LOC104588813</name>
</gene>
<name>A0A1U7Z3C4_NELNU</name>
<evidence type="ECO:0000256" key="2">
    <source>
        <dbReference type="SAM" id="Phobius"/>
    </source>
</evidence>
<organism evidence="3 4">
    <name type="scientific">Nelumbo nucifera</name>
    <name type="common">Sacred lotus</name>
    <dbReference type="NCBI Taxonomy" id="4432"/>
    <lineage>
        <taxon>Eukaryota</taxon>
        <taxon>Viridiplantae</taxon>
        <taxon>Streptophyta</taxon>
        <taxon>Embryophyta</taxon>
        <taxon>Tracheophyta</taxon>
        <taxon>Spermatophyta</taxon>
        <taxon>Magnoliopsida</taxon>
        <taxon>Proteales</taxon>
        <taxon>Nelumbonaceae</taxon>
        <taxon>Nelumbo</taxon>
    </lineage>
</organism>
<feature type="region of interest" description="Disordered" evidence="1">
    <location>
        <begin position="1"/>
        <end position="54"/>
    </location>
</feature>
<evidence type="ECO:0000313" key="4">
    <source>
        <dbReference type="RefSeq" id="XP_010245205.1"/>
    </source>
</evidence>
<dbReference type="OrthoDB" id="783427at2759"/>
<evidence type="ECO:0000256" key="1">
    <source>
        <dbReference type="SAM" id="MobiDB-lite"/>
    </source>
</evidence>
<feature type="compositionally biased region" description="Polar residues" evidence="1">
    <location>
        <begin position="1"/>
        <end position="14"/>
    </location>
</feature>
<accession>A0A1U7Z3C4</accession>
<dbReference type="eggNOG" id="ENOG502S26I">
    <property type="taxonomic scope" value="Eukaryota"/>
</dbReference>
<dbReference type="AlphaFoldDB" id="A0A1U7Z3C4"/>
<dbReference type="FunCoup" id="A0A1U7Z3C4">
    <property type="interactions" value="379"/>
</dbReference>
<proteinExistence type="predicted"/>
<protein>
    <submittedName>
        <fullName evidence="4">Uncharacterized protein LOC104588813</fullName>
    </submittedName>
</protein>
<evidence type="ECO:0000313" key="3">
    <source>
        <dbReference type="Proteomes" id="UP000189703"/>
    </source>
</evidence>
<keyword evidence="2" id="KW-0812">Transmembrane</keyword>
<keyword evidence="3" id="KW-1185">Reference proteome</keyword>
<feature type="transmembrane region" description="Helical" evidence="2">
    <location>
        <begin position="65"/>
        <end position="82"/>
    </location>
</feature>
<feature type="compositionally biased region" description="Basic and acidic residues" evidence="1">
    <location>
        <begin position="18"/>
        <end position="34"/>
    </location>
</feature>
<dbReference type="Proteomes" id="UP000189703">
    <property type="component" value="Unplaced"/>
</dbReference>
<keyword evidence="2" id="KW-0472">Membrane</keyword>
<dbReference type="InParanoid" id="A0A1U7Z3C4"/>
<sequence length="152" mass="17190">MQRQSLGSPGSKLQSHGVGKEERVDEEDHKKRESAGVGGCGAVADEEENKGEKLHRSMTYRADRSIHLIPIITIFCFLVLYLCSYDPSQKDLAHFNGFQRSSKPIDSTEIGDFGRFIDIEKGDLLAIRSHRSLQEVGRDARKSRFHRKIADF</sequence>
<dbReference type="GeneID" id="104588813"/>
<dbReference type="KEGG" id="nnu:104588813"/>
<dbReference type="OMA" id="HDPSQND"/>
<keyword evidence="2" id="KW-1133">Transmembrane helix</keyword>